<dbReference type="Pfam" id="PF07287">
    <property type="entry name" value="AtuA"/>
    <property type="match status" value="1"/>
</dbReference>
<gene>
    <name evidence="3" type="ORF">BS50DRAFT_507586</name>
</gene>
<evidence type="ECO:0008006" key="5">
    <source>
        <dbReference type="Google" id="ProtNLM"/>
    </source>
</evidence>
<evidence type="ECO:0000313" key="3">
    <source>
        <dbReference type="EMBL" id="PSN59897.1"/>
    </source>
</evidence>
<name>A0A2T2N390_CORCC</name>
<sequence>MAESTPQPICNILTPVGMLGYGLDLPSNAAALNELVKNNAPTAIILDSGSTDSGPEKLALGHMTAPRSSYVRDLEKLLRLGNEYNVPVIFSSAGGDGTDEHVRELTTIVEEITAREENAHYKLKTVSIFSDIPKPLLHERLSSNAISGCGAPVPPLTPSDIATAPTIASQMGPEPFLDAMRRTPDFSVLVGGRAYDPAPYVAFAALCSEAAPLEPTSSPEAQRLWGGFTHMGKILECGGHCATPKSTGALATVYADGSFDVAPVDPGARCTTLSVAAHTLYEKSRPDLLYGPGGCLDLRGATYEQCGDGRTVRVRGGVFVFSRDEGSEYRVKLEGAKVVGWRSVFMGSVRDRKSPLSFWCRGLATLIGQLDDYLETRVKWWARKQHEGLDGDWEIDFHLYGKDAMSAVPPNEGKPAEVFIMGEVLASSQKLASSVATSARIAMMHGSYPGQKATSGNLAFGLGGKMHIELGPCAQFSIYHLLDLKPGEERLHTESNPQGLYTQLINTFGQGKPWHTDGVKQMDISKSAAPEKTHSINGVPQKETSSLPKTLGDIARVVRSKNAGPFEITFDVIFEKPAVYQLVKDFGVLTTKAIAPLIDIAEEDIIWSGFYDQALAFKTTIPRLRKGKVVPNGGFMENDVHASQQYIGLLYMELPHGFASQWEAIMKDSPS</sequence>
<organism evidence="3 4">
    <name type="scientific">Corynespora cassiicola Philippines</name>
    <dbReference type="NCBI Taxonomy" id="1448308"/>
    <lineage>
        <taxon>Eukaryota</taxon>
        <taxon>Fungi</taxon>
        <taxon>Dikarya</taxon>
        <taxon>Ascomycota</taxon>
        <taxon>Pezizomycotina</taxon>
        <taxon>Dothideomycetes</taxon>
        <taxon>Pleosporomycetidae</taxon>
        <taxon>Pleosporales</taxon>
        <taxon>Corynesporascaceae</taxon>
        <taxon>Corynespora</taxon>
    </lineage>
</organism>
<dbReference type="InterPro" id="IPR010839">
    <property type="entry name" value="AtuA_N"/>
</dbReference>
<feature type="domain" description="Acyclic terpene utilisation N-terminal" evidence="1">
    <location>
        <begin position="65"/>
        <end position="317"/>
    </location>
</feature>
<dbReference type="EMBL" id="KZ678152">
    <property type="protein sequence ID" value="PSN59897.1"/>
    <property type="molecule type" value="Genomic_DNA"/>
</dbReference>
<evidence type="ECO:0000259" key="1">
    <source>
        <dbReference type="Pfam" id="PF07287"/>
    </source>
</evidence>
<accession>A0A2T2N390</accession>
<proteinExistence type="predicted"/>
<protein>
    <recommendedName>
        <fullName evidence="5">DUF1446-domain-containing protein</fullName>
    </recommendedName>
</protein>
<dbReference type="STRING" id="1448308.A0A2T2N390"/>
<dbReference type="OrthoDB" id="5863171at2759"/>
<evidence type="ECO:0000259" key="2">
    <source>
        <dbReference type="Pfam" id="PF14330"/>
    </source>
</evidence>
<dbReference type="InterPro" id="IPR025496">
    <property type="entry name" value="DUF4387"/>
</dbReference>
<feature type="domain" description="DUF4387" evidence="2">
    <location>
        <begin position="551"/>
        <end position="652"/>
    </location>
</feature>
<dbReference type="Pfam" id="PF14330">
    <property type="entry name" value="DUF4387"/>
    <property type="match status" value="1"/>
</dbReference>
<keyword evidence="4" id="KW-1185">Reference proteome</keyword>
<dbReference type="Proteomes" id="UP000240883">
    <property type="component" value="Unassembled WGS sequence"/>
</dbReference>
<reference evidence="3 4" key="1">
    <citation type="journal article" date="2018" name="Front. Microbiol.">
        <title>Genome-Wide Analysis of Corynespora cassiicola Leaf Fall Disease Putative Effectors.</title>
        <authorList>
            <person name="Lopez D."/>
            <person name="Ribeiro S."/>
            <person name="Label P."/>
            <person name="Fumanal B."/>
            <person name="Venisse J.S."/>
            <person name="Kohler A."/>
            <person name="de Oliveira R.R."/>
            <person name="Labutti K."/>
            <person name="Lipzen A."/>
            <person name="Lail K."/>
            <person name="Bauer D."/>
            <person name="Ohm R.A."/>
            <person name="Barry K.W."/>
            <person name="Spatafora J."/>
            <person name="Grigoriev I.V."/>
            <person name="Martin F.M."/>
            <person name="Pujade-Renaud V."/>
        </authorList>
    </citation>
    <scope>NUCLEOTIDE SEQUENCE [LARGE SCALE GENOMIC DNA]</scope>
    <source>
        <strain evidence="3 4">Philippines</strain>
    </source>
</reference>
<dbReference type="AlphaFoldDB" id="A0A2T2N390"/>
<evidence type="ECO:0000313" key="4">
    <source>
        <dbReference type="Proteomes" id="UP000240883"/>
    </source>
</evidence>